<comment type="caution">
    <text evidence="2">The sequence shown here is derived from an EMBL/GenBank/DDBJ whole genome shotgun (WGS) entry which is preliminary data.</text>
</comment>
<dbReference type="Pfam" id="PF00462">
    <property type="entry name" value="Glutaredoxin"/>
    <property type="match status" value="1"/>
</dbReference>
<dbReference type="InterPro" id="IPR036249">
    <property type="entry name" value="Thioredoxin-like_sf"/>
</dbReference>
<gene>
    <name evidence="2" type="ORF">BJP25_06120</name>
</gene>
<evidence type="ECO:0000313" key="2">
    <source>
        <dbReference type="EMBL" id="OLR95493.1"/>
    </source>
</evidence>
<keyword evidence="3" id="KW-1185">Reference proteome</keyword>
<evidence type="ECO:0000313" key="3">
    <source>
        <dbReference type="Proteomes" id="UP000186040"/>
    </source>
</evidence>
<accession>A0A1Q9LU07</accession>
<dbReference type="EMBL" id="MKQR01000002">
    <property type="protein sequence ID" value="OLR95493.1"/>
    <property type="molecule type" value="Genomic_DNA"/>
</dbReference>
<protein>
    <submittedName>
        <fullName evidence="2">NrdH-redoxin</fullName>
    </submittedName>
</protein>
<evidence type="ECO:0000259" key="1">
    <source>
        <dbReference type="Pfam" id="PF00462"/>
    </source>
</evidence>
<dbReference type="InterPro" id="IPR002109">
    <property type="entry name" value="Glutaredoxin"/>
</dbReference>
<dbReference type="AlphaFoldDB" id="A0A1Q9LU07"/>
<dbReference type="OrthoDB" id="8991911at2"/>
<proteinExistence type="predicted"/>
<organism evidence="2 3">
    <name type="scientific">Actinokineospora bangkokensis</name>
    <dbReference type="NCBI Taxonomy" id="1193682"/>
    <lineage>
        <taxon>Bacteria</taxon>
        <taxon>Bacillati</taxon>
        <taxon>Actinomycetota</taxon>
        <taxon>Actinomycetes</taxon>
        <taxon>Pseudonocardiales</taxon>
        <taxon>Pseudonocardiaceae</taxon>
        <taxon>Actinokineospora</taxon>
    </lineage>
</organism>
<reference evidence="2 3" key="1">
    <citation type="submission" date="2016-10" db="EMBL/GenBank/DDBJ databases">
        <title>The Draft Genome Sequence of Actinokineospora bangkokensis 44EHWT reveals the biosynthetic pathway of antifungal compounds Thailandins with unusual extender unit butylmalonyl-CoA.</title>
        <authorList>
            <person name="Greule A."/>
            <person name="Intra B."/>
            <person name="Flemming S."/>
            <person name="Rommel M.G."/>
            <person name="Panbangred W."/>
            <person name="Bechthold A."/>
        </authorList>
    </citation>
    <scope>NUCLEOTIDE SEQUENCE [LARGE SCALE GENOMIC DNA]</scope>
    <source>
        <strain evidence="2 3">44EHW</strain>
    </source>
</reference>
<dbReference type="SUPFAM" id="SSF52833">
    <property type="entry name" value="Thioredoxin-like"/>
    <property type="match status" value="1"/>
</dbReference>
<dbReference type="STRING" id="1193682.BJP25_06120"/>
<dbReference type="Gene3D" id="3.40.30.10">
    <property type="entry name" value="Glutaredoxin"/>
    <property type="match status" value="1"/>
</dbReference>
<feature type="domain" description="Glutaredoxin" evidence="1">
    <location>
        <begin position="2"/>
        <end position="41"/>
    </location>
</feature>
<sequence>MLKASLRAEGIEYREVDIDETPGAASFVESVNNGNRTVPTLHYPDGTTQTNPSIEQVKAALAA</sequence>
<name>A0A1Q9LU07_9PSEU</name>
<dbReference type="Proteomes" id="UP000186040">
    <property type="component" value="Unassembled WGS sequence"/>
</dbReference>